<sequence>MTKIMQLSDFEGNRAYAKTHADDDSVEGLTKFVNNLIKGTSTNIDLTDYFTKEEIKQLLSDSIKNSLKDYYTKEEVKELMATGTDLSDYYTKEQIDSIIDKIPKADLSNYYTKANVDELIKQISSVDFSNYSTTEEMKKAITDAIAAYKPDMSNYYDKATVDNKIAQSNENTTDLSQYLTKVETIDAINDAITDKLDNYYTKTETDSAIMSKGGSSPETTVIKSFLNGWKGQATLTKFDKLVVFQVLISSAITYAQDIFEIPKGYLPDLSMFSRNKAIIFTGQGFDSSLGSDQTGSFVMDSKKFYLRSIDLFDATRTYNICGSYYTA</sequence>
<reference evidence="2" key="1">
    <citation type="submission" date="2015-07" db="EMBL/GenBank/DDBJ databases">
        <title>Lactobacillus ginsenosidimutans/EMML 3141/ whole genome sequencing.</title>
        <authorList>
            <person name="Kim M.K."/>
            <person name="Im W.-T."/>
            <person name="Srinivasan S."/>
            <person name="Lee J.-J."/>
        </authorList>
    </citation>
    <scope>NUCLEOTIDE SEQUENCE [LARGE SCALE GENOMIC DNA]</scope>
    <source>
        <strain evidence="2">EMML 3041</strain>
    </source>
</reference>
<proteinExistence type="predicted"/>
<protein>
    <submittedName>
        <fullName evidence="1">Uncharacterized protein</fullName>
    </submittedName>
</protein>
<dbReference type="PATRIC" id="fig|1007676.4.peg.317"/>
<evidence type="ECO:0000313" key="2">
    <source>
        <dbReference type="Proteomes" id="UP000036106"/>
    </source>
</evidence>
<keyword evidence="2" id="KW-1185">Reference proteome</keyword>
<dbReference type="KEGG" id="lgn:ABM34_01510"/>
<dbReference type="AlphaFoldDB" id="A0A0H4QY07"/>
<accession>A0A0H4QY07</accession>
<dbReference type="Proteomes" id="UP000036106">
    <property type="component" value="Chromosome"/>
</dbReference>
<name>A0A0H4QY07_9LACO</name>
<gene>
    <name evidence="1" type="ORF">ABM34_01510</name>
</gene>
<evidence type="ECO:0000313" key="1">
    <source>
        <dbReference type="EMBL" id="AKP66355.1"/>
    </source>
</evidence>
<organism evidence="1 2">
    <name type="scientific">Companilactobacillus ginsenosidimutans</name>
    <dbReference type="NCBI Taxonomy" id="1007676"/>
    <lineage>
        <taxon>Bacteria</taxon>
        <taxon>Bacillati</taxon>
        <taxon>Bacillota</taxon>
        <taxon>Bacilli</taxon>
        <taxon>Lactobacillales</taxon>
        <taxon>Lactobacillaceae</taxon>
        <taxon>Companilactobacillus</taxon>
    </lineage>
</organism>
<dbReference type="STRING" id="1007676.ABM34_01510"/>
<dbReference type="RefSeq" id="WP_048702645.1">
    <property type="nucleotide sequence ID" value="NZ_CP012034.1"/>
</dbReference>
<dbReference type="OrthoDB" id="2299215at2"/>
<dbReference type="EMBL" id="CP012034">
    <property type="protein sequence ID" value="AKP66355.1"/>
    <property type="molecule type" value="Genomic_DNA"/>
</dbReference>